<dbReference type="InterPro" id="IPR008861">
    <property type="entry name" value="GpX-like"/>
</dbReference>
<dbReference type="PATRIC" id="fig|159743.3.peg.4054"/>
<organism evidence="1 2">
    <name type="scientific">Paenibacillus terrae</name>
    <dbReference type="NCBI Taxonomy" id="159743"/>
    <lineage>
        <taxon>Bacteria</taxon>
        <taxon>Bacillati</taxon>
        <taxon>Bacillota</taxon>
        <taxon>Bacilli</taxon>
        <taxon>Bacillales</taxon>
        <taxon>Paenibacillaceae</taxon>
        <taxon>Paenibacillus</taxon>
    </lineage>
</organism>
<dbReference type="AlphaFoldDB" id="A0A0D7WYL9"/>
<evidence type="ECO:0000313" key="2">
    <source>
        <dbReference type="Proteomes" id="UP000032534"/>
    </source>
</evidence>
<reference evidence="1 2" key="1">
    <citation type="submission" date="2014-11" db="EMBL/GenBank/DDBJ databases">
        <title>Draft Genome Sequences of Paenibacillus polymyxa NRRL B-30509 and Paenibacillus terrae NRRL B-30644, Strains from a Poultry Environment that Produce Tridecaptin A and Paenicidins.</title>
        <authorList>
            <person name="van Belkum M.J."/>
            <person name="Lohans C.T."/>
            <person name="Vederas J.C."/>
        </authorList>
    </citation>
    <scope>NUCLEOTIDE SEQUENCE [LARGE SCALE GENOMIC DNA]</scope>
    <source>
        <strain evidence="1 2">NRRL B-30644</strain>
    </source>
</reference>
<protein>
    <recommendedName>
        <fullName evidence="3">Phage tail protein</fullName>
    </recommendedName>
</protein>
<sequence length="68" mass="7646">MTTYTTIQGDTWDMIAFKVFSDETLMIQIMNLNLDYIDVSVFSAGTVLQLPDVSVVEETASDLPPWKV</sequence>
<name>A0A0D7WYL9_9BACL</name>
<accession>A0A0D7WYL9</accession>
<dbReference type="OrthoDB" id="2941457at2"/>
<dbReference type="Pfam" id="PF05489">
    <property type="entry name" value="Phage_tail_X"/>
    <property type="match status" value="1"/>
</dbReference>
<evidence type="ECO:0008006" key="3">
    <source>
        <dbReference type="Google" id="ProtNLM"/>
    </source>
</evidence>
<comment type="caution">
    <text evidence="1">The sequence shown here is derived from an EMBL/GenBank/DDBJ whole genome shotgun (WGS) entry which is preliminary data.</text>
</comment>
<dbReference type="RefSeq" id="WP_044647463.1">
    <property type="nucleotide sequence ID" value="NZ_JTHP01000039.1"/>
</dbReference>
<dbReference type="Proteomes" id="UP000032534">
    <property type="component" value="Unassembled WGS sequence"/>
</dbReference>
<proteinExistence type="predicted"/>
<dbReference type="EMBL" id="JTHP01000039">
    <property type="protein sequence ID" value="KJD44255.1"/>
    <property type="molecule type" value="Genomic_DNA"/>
</dbReference>
<evidence type="ECO:0000313" key="1">
    <source>
        <dbReference type="EMBL" id="KJD44255.1"/>
    </source>
</evidence>
<gene>
    <name evidence="1" type="ORF">QD47_18220</name>
</gene>
<keyword evidence="2" id="KW-1185">Reference proteome</keyword>